<dbReference type="PANTHER" id="PTHR43298">
    <property type="entry name" value="MULTIDRUG RESISTANCE PROTEIN NORM-RELATED"/>
    <property type="match status" value="1"/>
</dbReference>
<dbReference type="RefSeq" id="WP_005936612.1">
    <property type="nucleotide sequence ID" value="NZ_CP022479.1"/>
</dbReference>
<protein>
    <recommendedName>
        <fullName evidence="4">Probable multidrug resistance protein NorM</fullName>
    </recommendedName>
    <alternativeName>
        <fullName evidence="12">Multidrug-efflux transporter</fullName>
    </alternativeName>
</protein>
<evidence type="ECO:0000256" key="10">
    <source>
        <dbReference type="ARBA" id="ARBA00023065"/>
    </source>
</evidence>
<evidence type="ECO:0000256" key="2">
    <source>
        <dbReference type="ARBA" id="ARBA00004651"/>
    </source>
</evidence>
<dbReference type="InterPro" id="IPR002528">
    <property type="entry name" value="MATE_fam"/>
</dbReference>
<name>C7HB06_FAED2</name>
<dbReference type="Proteomes" id="UP000004619">
    <property type="component" value="Unassembled WGS sequence"/>
</dbReference>
<evidence type="ECO:0000256" key="4">
    <source>
        <dbReference type="ARBA" id="ARBA00020268"/>
    </source>
</evidence>
<dbReference type="EMBL" id="ACOP02000100">
    <property type="protein sequence ID" value="EEU94899.1"/>
    <property type="molecule type" value="Genomic_DNA"/>
</dbReference>
<comment type="caution">
    <text evidence="13">The sequence shown here is derived from an EMBL/GenBank/DDBJ whole genome shotgun (WGS) entry which is preliminary data.</text>
</comment>
<dbReference type="GeneID" id="90658987"/>
<keyword evidence="7" id="KW-1003">Cell membrane</keyword>
<organism evidence="13 14">
    <name type="scientific">Faecalibacterium duncaniae (strain DSM 17677 / JCM 31915 / A2-165)</name>
    <name type="common">Faecalibacterium prausnitzii</name>
    <dbReference type="NCBI Taxonomy" id="411483"/>
    <lineage>
        <taxon>Bacteria</taxon>
        <taxon>Bacillati</taxon>
        <taxon>Bacillota</taxon>
        <taxon>Clostridia</taxon>
        <taxon>Eubacteriales</taxon>
        <taxon>Oscillospiraceae</taxon>
        <taxon>Faecalibacterium</taxon>
    </lineage>
</organism>
<dbReference type="Pfam" id="PF01554">
    <property type="entry name" value="MatE"/>
    <property type="match status" value="2"/>
</dbReference>
<evidence type="ECO:0000256" key="1">
    <source>
        <dbReference type="ARBA" id="ARBA00003408"/>
    </source>
</evidence>
<keyword evidence="10" id="KW-0406">Ion transport</keyword>
<sequence length="463" mass="50975">MEKKTLLVKEPGFYRLMLMLALPVIIQNMITVGVNIMDTVMLGSFGEIQLSGSSLANDFINLFQIACMGVGGGASVLSAQFYGKGDYNNVKKTVAIMLRVILSVAVVCMVISLFFPEELLRIYTADTAVIEKGAIYLRYSTASFVMMAITMTLTLILRSIHDVKIPLYASIGSFFVNIFFNWVFIFGHFGVPQMQIAGAAIGTVLARLFELIVIGGHFFFQEKQLRFRIRDLWMPVGDLLGTYCKYCIPVLCSDMLLGIGNSMVSVIIGHIGTSFVAANSIVAMIQRLCTVMTQGIGQAAAVITGNNVGSGKLDKAYRESTTMIILTVLFSLGTSLILMIIGPFVVNAYNLSAETHDIAMQLLDAISFIIVFQALQSVLTKGILRGGGDTRFCMMIDATFLWLISIPLGWLTGVVLKLPAFVVYVCMKLDWIIKVFVCLFRFKSKKCFRIVSDSTEERNADSC</sequence>
<dbReference type="STRING" id="411483.FAEPRAA2165_03522"/>
<keyword evidence="14" id="KW-1185">Reference proteome</keyword>
<dbReference type="PIRSF" id="PIRSF006603">
    <property type="entry name" value="DinF"/>
    <property type="match status" value="1"/>
</dbReference>
<dbReference type="HOGENOM" id="CLU_012893_5_1_9"/>
<keyword evidence="11" id="KW-0472">Membrane</keyword>
<keyword evidence="6" id="KW-0050">Antiport</keyword>
<comment type="similarity">
    <text evidence="3">Belongs to the multi antimicrobial extrusion (MATE) (TC 2.A.66.1) family.</text>
</comment>
<dbReference type="NCBIfam" id="TIGR00797">
    <property type="entry name" value="matE"/>
    <property type="match status" value="1"/>
</dbReference>
<proteinExistence type="inferred from homology"/>
<dbReference type="GO" id="GO:0006811">
    <property type="term" value="P:monoatomic ion transport"/>
    <property type="evidence" value="ECO:0007669"/>
    <property type="project" value="UniProtKB-KW"/>
</dbReference>
<evidence type="ECO:0000256" key="5">
    <source>
        <dbReference type="ARBA" id="ARBA00022448"/>
    </source>
</evidence>
<dbReference type="PATRIC" id="fig|411483.3.peg.2772"/>
<dbReference type="GO" id="GO:0015297">
    <property type="term" value="F:antiporter activity"/>
    <property type="evidence" value="ECO:0007669"/>
    <property type="project" value="UniProtKB-KW"/>
</dbReference>
<reference evidence="13" key="1">
    <citation type="submission" date="2009-08" db="EMBL/GenBank/DDBJ databases">
        <authorList>
            <person name="Weinstock G."/>
            <person name="Sodergren E."/>
            <person name="Clifton S."/>
            <person name="Fulton L."/>
            <person name="Fulton B."/>
            <person name="Courtney L."/>
            <person name="Fronick C."/>
            <person name="Harrison M."/>
            <person name="Strong C."/>
            <person name="Farmer C."/>
            <person name="Delahaunty K."/>
            <person name="Markovic C."/>
            <person name="Hall O."/>
            <person name="Minx P."/>
            <person name="Tomlinson C."/>
            <person name="Mitreva M."/>
            <person name="Nelson J."/>
            <person name="Hou S."/>
            <person name="Wollam A."/>
            <person name="Pepin K.H."/>
            <person name="Johnson M."/>
            <person name="Bhonagiri V."/>
            <person name="Nash W.E."/>
            <person name="Warren W."/>
            <person name="Chinwalla A."/>
            <person name="Mardis E.R."/>
            <person name="Wilson R.K."/>
        </authorList>
    </citation>
    <scope>NUCLEOTIDE SEQUENCE [LARGE SCALE GENOMIC DNA]</scope>
    <source>
        <strain evidence="13">A2-165</strain>
    </source>
</reference>
<dbReference type="GO" id="GO:0005886">
    <property type="term" value="C:plasma membrane"/>
    <property type="evidence" value="ECO:0007669"/>
    <property type="project" value="UniProtKB-SubCell"/>
</dbReference>
<dbReference type="InterPro" id="IPR048279">
    <property type="entry name" value="MdtK-like"/>
</dbReference>
<evidence type="ECO:0000256" key="11">
    <source>
        <dbReference type="ARBA" id="ARBA00023136"/>
    </source>
</evidence>
<keyword evidence="9" id="KW-1133">Transmembrane helix</keyword>
<evidence type="ECO:0000313" key="13">
    <source>
        <dbReference type="EMBL" id="EEU94899.1"/>
    </source>
</evidence>
<evidence type="ECO:0000256" key="9">
    <source>
        <dbReference type="ARBA" id="ARBA00022989"/>
    </source>
</evidence>
<dbReference type="AlphaFoldDB" id="C7HB06"/>
<dbReference type="InterPro" id="IPR050222">
    <property type="entry name" value="MATE_MdtK"/>
</dbReference>
<dbReference type="eggNOG" id="COG0534">
    <property type="taxonomic scope" value="Bacteria"/>
</dbReference>
<accession>C7HB06</accession>
<keyword evidence="5" id="KW-0813">Transport</keyword>
<comment type="function">
    <text evidence="1">Multidrug efflux pump.</text>
</comment>
<evidence type="ECO:0000256" key="12">
    <source>
        <dbReference type="ARBA" id="ARBA00031636"/>
    </source>
</evidence>
<keyword evidence="8" id="KW-0812">Transmembrane</keyword>
<gene>
    <name evidence="13" type="ORF">FAEPRAA2165_03522</name>
</gene>
<dbReference type="OrthoDB" id="9780160at2"/>
<comment type="subcellular location">
    <subcellularLocation>
        <location evidence="2">Cell membrane</location>
        <topology evidence="2">Multi-pass membrane protein</topology>
    </subcellularLocation>
</comment>
<evidence type="ECO:0000256" key="7">
    <source>
        <dbReference type="ARBA" id="ARBA00022475"/>
    </source>
</evidence>
<evidence type="ECO:0000256" key="8">
    <source>
        <dbReference type="ARBA" id="ARBA00022692"/>
    </source>
</evidence>
<dbReference type="PANTHER" id="PTHR43298:SF2">
    <property type="entry name" value="FMN_FAD EXPORTER YEEO-RELATED"/>
    <property type="match status" value="1"/>
</dbReference>
<evidence type="ECO:0000313" key="14">
    <source>
        <dbReference type="Proteomes" id="UP000004619"/>
    </source>
</evidence>
<evidence type="ECO:0000256" key="3">
    <source>
        <dbReference type="ARBA" id="ARBA00010199"/>
    </source>
</evidence>
<evidence type="ECO:0000256" key="6">
    <source>
        <dbReference type="ARBA" id="ARBA00022449"/>
    </source>
</evidence>
<dbReference type="GO" id="GO:0042910">
    <property type="term" value="F:xenobiotic transmembrane transporter activity"/>
    <property type="evidence" value="ECO:0007669"/>
    <property type="project" value="InterPro"/>
</dbReference>
<dbReference type="CDD" id="cd13134">
    <property type="entry name" value="MATE_like_8"/>
    <property type="match status" value="1"/>
</dbReference>